<evidence type="ECO:0000313" key="3">
    <source>
        <dbReference type="Proteomes" id="UP001061302"/>
    </source>
</evidence>
<dbReference type="SUPFAM" id="SSF55961">
    <property type="entry name" value="Bet v1-like"/>
    <property type="match status" value="1"/>
</dbReference>
<evidence type="ECO:0000313" key="2">
    <source>
        <dbReference type="EMBL" id="UXY16145.1"/>
    </source>
</evidence>
<organism evidence="2 3">
    <name type="scientific">Chitiniphilus purpureus</name>
    <dbReference type="NCBI Taxonomy" id="2981137"/>
    <lineage>
        <taxon>Bacteria</taxon>
        <taxon>Pseudomonadati</taxon>
        <taxon>Pseudomonadota</taxon>
        <taxon>Betaproteobacteria</taxon>
        <taxon>Neisseriales</taxon>
        <taxon>Chitinibacteraceae</taxon>
        <taxon>Chitiniphilus</taxon>
    </lineage>
</organism>
<dbReference type="Proteomes" id="UP001061302">
    <property type="component" value="Chromosome"/>
</dbReference>
<dbReference type="RefSeq" id="WP_263125586.1">
    <property type="nucleotide sequence ID" value="NZ_CP106753.1"/>
</dbReference>
<dbReference type="PROSITE" id="PS50848">
    <property type="entry name" value="START"/>
    <property type="match status" value="1"/>
</dbReference>
<dbReference type="EMBL" id="CP106753">
    <property type="protein sequence ID" value="UXY16145.1"/>
    <property type="molecule type" value="Genomic_DNA"/>
</dbReference>
<dbReference type="InterPro" id="IPR023393">
    <property type="entry name" value="START-like_dom_sf"/>
</dbReference>
<dbReference type="Gene3D" id="3.30.530.20">
    <property type="match status" value="1"/>
</dbReference>
<reference evidence="2" key="1">
    <citation type="submission" date="2022-10" db="EMBL/GenBank/DDBJ databases">
        <title>Chitiniphilus purpureus sp. nov., a novel chitin-degrading bacterium isolated from crawfish pond sediment.</title>
        <authorList>
            <person name="Li K."/>
        </authorList>
    </citation>
    <scope>NUCLEOTIDE SEQUENCE</scope>
    <source>
        <strain evidence="2">CD1</strain>
    </source>
</reference>
<evidence type="ECO:0000259" key="1">
    <source>
        <dbReference type="PROSITE" id="PS50848"/>
    </source>
</evidence>
<name>A0ABY6DP44_9NEIS</name>
<dbReference type="InterPro" id="IPR002913">
    <property type="entry name" value="START_lipid-bd_dom"/>
</dbReference>
<gene>
    <name evidence="2" type="ORF">N8I74_03760</name>
</gene>
<keyword evidence="3" id="KW-1185">Reference proteome</keyword>
<accession>A0ABY6DP44</accession>
<sequence length="256" mass="28826">METSIPMTAPATRKRPSLPRRIAKGLLIALVALVLLVVLANWLWLRSGSNRWELAIDENGTQIYTLKSPGTATLKVRGVTQSKEFTLSNHLAPFFDADIQKDCGKWVEGCLDYRIIKPWDAQSGYNVTMWTVALFPPFAPREFLLQGELSQDPRTRVVTLENIAVPNRIEPSDCCVRLNHVHNVWRYTPLGDGTIKIEFISDFDMGDAFPKLLLSLGAPSAIHKMLTEENPRLLRQPKYRAARIDFIDEGLTVAAK</sequence>
<proteinExistence type="predicted"/>
<feature type="domain" description="START" evidence="1">
    <location>
        <begin position="52"/>
        <end position="227"/>
    </location>
</feature>
<protein>
    <recommendedName>
        <fullName evidence="1">START domain-containing protein</fullName>
    </recommendedName>
</protein>